<dbReference type="Pfam" id="PF16343">
    <property type="entry name" value="DUF4973"/>
    <property type="match status" value="1"/>
</dbReference>
<protein>
    <submittedName>
        <fullName evidence="3">DUF4973 domain-containing protein</fullName>
    </submittedName>
</protein>
<dbReference type="Pfam" id="PF14274">
    <property type="entry name" value="BT_3044-like_C"/>
    <property type="match status" value="1"/>
</dbReference>
<evidence type="ECO:0000313" key="4">
    <source>
        <dbReference type="Proteomes" id="UP000321291"/>
    </source>
</evidence>
<name>A0A5B8VTN8_9BACT</name>
<keyword evidence="4" id="KW-1185">Reference proteome</keyword>
<organism evidence="3 4">
    <name type="scientific">Arachidicoccus ginsenosidivorans</name>
    <dbReference type="NCBI Taxonomy" id="496057"/>
    <lineage>
        <taxon>Bacteria</taxon>
        <taxon>Pseudomonadati</taxon>
        <taxon>Bacteroidota</taxon>
        <taxon>Chitinophagia</taxon>
        <taxon>Chitinophagales</taxon>
        <taxon>Chitinophagaceae</taxon>
        <taxon>Arachidicoccus</taxon>
    </lineage>
</organism>
<dbReference type="InterPro" id="IPR032509">
    <property type="entry name" value="DUF4973"/>
</dbReference>
<dbReference type="EMBL" id="CP042434">
    <property type="protein sequence ID" value="QEC74136.1"/>
    <property type="molecule type" value="Genomic_DNA"/>
</dbReference>
<reference evidence="3 4" key="1">
    <citation type="journal article" date="2017" name="Int. J. Syst. Evol. Microbiol.">
        <title>Arachidicoccus ginsenosidivorans sp. nov., with ginsenoside-converting activity isolated from ginseng cultivating soil.</title>
        <authorList>
            <person name="Siddiqi M.Z."/>
            <person name="Aslam Z."/>
            <person name="Im W.T."/>
        </authorList>
    </citation>
    <scope>NUCLEOTIDE SEQUENCE [LARGE SCALE GENOMIC DNA]</scope>
    <source>
        <strain evidence="3 4">Gsoil 809</strain>
    </source>
</reference>
<dbReference type="AlphaFoldDB" id="A0A5B8VTN8"/>
<dbReference type="PROSITE" id="PS51257">
    <property type="entry name" value="PROKAR_LIPOPROTEIN"/>
    <property type="match status" value="1"/>
</dbReference>
<feature type="domain" description="DUF4973" evidence="2">
    <location>
        <begin position="27"/>
        <end position="154"/>
    </location>
</feature>
<sequence length="335" mass="39274">MNKYLIRSLLAFTVAMGLIFISCNDSWKVEQFEQMASFKAEPNTQGVTWAYVRYNPEGKVRYELPVIISGSTNNSKDRIVHIGLDPDTLAILNHEQYGDRQELYFKQLDPKYYSMPSTIEIPAGQSTATIPIDFTLGDLDQSDKWVLPLQIIDSSAYDYKANPNKTYRRAMLRINPFNDYSGTYGGTLYKIYLGDDTDPLTINTHRTFVVDDSTIFIYAGTRDIDYLDRKNYKVFMKFTNDSIDIQKRKLELWSDNQEYNNFKLGSNQSYYTIEEEQDPKQPYMIHKYYTLYVDYQFEDYNTVPGQRLKYRVNGTLTMQRDLNTLIPDEDQQIQW</sequence>
<dbReference type="InterPro" id="IPR025371">
    <property type="entry name" value="BT_3044-like_C"/>
</dbReference>
<evidence type="ECO:0000259" key="1">
    <source>
        <dbReference type="Pfam" id="PF14274"/>
    </source>
</evidence>
<evidence type="ECO:0000259" key="2">
    <source>
        <dbReference type="Pfam" id="PF16343"/>
    </source>
</evidence>
<dbReference type="Gene3D" id="2.60.40.1740">
    <property type="entry name" value="hypothetical protein (bacova_03559)"/>
    <property type="match status" value="1"/>
</dbReference>
<feature type="domain" description="BT-3044-like C-terminal" evidence="1">
    <location>
        <begin position="168"/>
        <end position="317"/>
    </location>
</feature>
<proteinExistence type="predicted"/>
<dbReference type="KEGG" id="agi:FSB73_00270"/>
<dbReference type="Proteomes" id="UP000321291">
    <property type="component" value="Chromosome"/>
</dbReference>
<gene>
    <name evidence="3" type="ORF">FSB73_00270</name>
</gene>
<dbReference type="Gene3D" id="2.40.128.440">
    <property type="entry name" value="Uncharacterised protein PF14274, DUF4361"/>
    <property type="match status" value="1"/>
</dbReference>
<evidence type="ECO:0000313" key="3">
    <source>
        <dbReference type="EMBL" id="QEC74136.1"/>
    </source>
</evidence>
<dbReference type="OrthoDB" id="628107at2"/>
<accession>A0A5B8VTN8</accession>